<name>A0A0V0RGD7_9BILA</name>
<comment type="caution">
    <text evidence="1">The sequence shown here is derived from an EMBL/GenBank/DDBJ whole genome shotgun (WGS) entry which is preliminary data.</text>
</comment>
<gene>
    <name evidence="1" type="ORF">T07_12286</name>
</gene>
<protein>
    <submittedName>
        <fullName evidence="1">Uncharacterized protein</fullName>
    </submittedName>
</protein>
<proteinExistence type="predicted"/>
<evidence type="ECO:0000313" key="1">
    <source>
        <dbReference type="EMBL" id="KRX13533.1"/>
    </source>
</evidence>
<dbReference type="Proteomes" id="UP000054630">
    <property type="component" value="Unassembled WGS sequence"/>
</dbReference>
<accession>A0A0V0RGD7</accession>
<sequence>MDFTSNTKTAKLTFSTSMKADASNSKKQRVECQSILDKSHAIVKPACRRISTKLMRSVAFTSIEKNKQ</sequence>
<dbReference type="EMBL" id="JYDL01000196">
    <property type="protein sequence ID" value="KRX13533.1"/>
    <property type="molecule type" value="Genomic_DNA"/>
</dbReference>
<organism evidence="1 2">
    <name type="scientific">Trichinella nelsoni</name>
    <dbReference type="NCBI Taxonomy" id="6336"/>
    <lineage>
        <taxon>Eukaryota</taxon>
        <taxon>Metazoa</taxon>
        <taxon>Ecdysozoa</taxon>
        <taxon>Nematoda</taxon>
        <taxon>Enoplea</taxon>
        <taxon>Dorylaimia</taxon>
        <taxon>Trichinellida</taxon>
        <taxon>Trichinellidae</taxon>
        <taxon>Trichinella</taxon>
    </lineage>
</organism>
<keyword evidence="2" id="KW-1185">Reference proteome</keyword>
<dbReference type="AlphaFoldDB" id="A0A0V0RGD7"/>
<reference evidence="1 2" key="1">
    <citation type="submission" date="2015-01" db="EMBL/GenBank/DDBJ databases">
        <title>Evolution of Trichinella species and genotypes.</title>
        <authorList>
            <person name="Korhonen P.K."/>
            <person name="Edoardo P."/>
            <person name="Giuseppe L.R."/>
            <person name="Gasser R.B."/>
        </authorList>
    </citation>
    <scope>NUCLEOTIDE SEQUENCE [LARGE SCALE GENOMIC DNA]</scope>
    <source>
        <strain evidence="1">ISS37</strain>
    </source>
</reference>
<evidence type="ECO:0000313" key="2">
    <source>
        <dbReference type="Proteomes" id="UP000054630"/>
    </source>
</evidence>